<dbReference type="EMBL" id="BNCQ01000086">
    <property type="protein sequence ID" value="GIM16851.1"/>
    <property type="molecule type" value="Genomic_DNA"/>
</dbReference>
<dbReference type="PROSITE" id="PS50088">
    <property type="entry name" value="ANK_REPEAT"/>
    <property type="match status" value="3"/>
</dbReference>
<dbReference type="PANTHER" id="PTHR24184">
    <property type="entry name" value="SI:CH211-189E2.2"/>
    <property type="match status" value="1"/>
</dbReference>
<keyword evidence="1" id="KW-0040">ANK repeat</keyword>
<dbReference type="Proteomes" id="UP000722791">
    <property type="component" value="Unassembled WGS sequence"/>
</dbReference>
<feature type="region of interest" description="Disordered" evidence="3">
    <location>
        <begin position="1176"/>
        <end position="1210"/>
    </location>
</feature>
<proteinExistence type="predicted"/>
<feature type="compositionally biased region" description="Polar residues" evidence="3">
    <location>
        <begin position="624"/>
        <end position="636"/>
    </location>
</feature>
<dbReference type="SMART" id="SM00248">
    <property type="entry name" value="ANK"/>
    <property type="match status" value="3"/>
</dbReference>
<reference evidence="4" key="1">
    <citation type="journal article" date="2021" name="Proc. Natl. Acad. Sci. U.S.A.">
        <title>Three genomes in the algal genus Volvox reveal the fate of a haploid sex-determining region after a transition to homothallism.</title>
        <authorList>
            <person name="Yamamoto K."/>
            <person name="Hamaji T."/>
            <person name="Kawai-Toyooka H."/>
            <person name="Matsuzaki R."/>
            <person name="Takahashi F."/>
            <person name="Nishimura Y."/>
            <person name="Kawachi M."/>
            <person name="Noguchi H."/>
            <person name="Minakuchi Y."/>
            <person name="Umen J.G."/>
            <person name="Toyoda A."/>
            <person name="Nozaki H."/>
        </authorList>
    </citation>
    <scope>NUCLEOTIDE SEQUENCE</scope>
    <source>
        <strain evidence="4">NIES-3785</strain>
    </source>
</reference>
<feature type="compositionally biased region" description="Polar residues" evidence="3">
    <location>
        <begin position="925"/>
        <end position="947"/>
    </location>
</feature>
<dbReference type="Gene3D" id="1.25.40.20">
    <property type="entry name" value="Ankyrin repeat-containing domain"/>
    <property type="match status" value="1"/>
</dbReference>
<organism evidence="4 5">
    <name type="scientific">Volvox reticuliferus</name>
    <dbReference type="NCBI Taxonomy" id="1737510"/>
    <lineage>
        <taxon>Eukaryota</taxon>
        <taxon>Viridiplantae</taxon>
        <taxon>Chlorophyta</taxon>
        <taxon>core chlorophytes</taxon>
        <taxon>Chlorophyceae</taxon>
        <taxon>CS clade</taxon>
        <taxon>Chlamydomonadales</taxon>
        <taxon>Volvocaceae</taxon>
        <taxon>Volvox</taxon>
    </lineage>
</organism>
<evidence type="ECO:0000256" key="3">
    <source>
        <dbReference type="SAM" id="MobiDB-lite"/>
    </source>
</evidence>
<protein>
    <submittedName>
        <fullName evidence="4">Uncharacterized protein</fullName>
    </submittedName>
</protein>
<dbReference type="AlphaFoldDB" id="A0A8J4H0T8"/>
<keyword evidence="2" id="KW-0175">Coiled coil</keyword>
<feature type="repeat" description="ANK" evidence="1">
    <location>
        <begin position="101"/>
        <end position="133"/>
    </location>
</feature>
<evidence type="ECO:0000313" key="4">
    <source>
        <dbReference type="EMBL" id="GIM16851.1"/>
    </source>
</evidence>
<feature type="repeat" description="ANK" evidence="1">
    <location>
        <begin position="34"/>
        <end position="66"/>
    </location>
</feature>
<feature type="compositionally biased region" description="Polar residues" evidence="3">
    <location>
        <begin position="168"/>
        <end position="187"/>
    </location>
</feature>
<evidence type="ECO:0000256" key="2">
    <source>
        <dbReference type="SAM" id="Coils"/>
    </source>
</evidence>
<gene>
    <name evidence="4" type="ORF">Vretimale_19435</name>
</gene>
<dbReference type="PROSITE" id="PS50297">
    <property type="entry name" value="ANK_REP_REGION"/>
    <property type="match status" value="3"/>
</dbReference>
<dbReference type="InterPro" id="IPR036770">
    <property type="entry name" value="Ankyrin_rpt-contain_sf"/>
</dbReference>
<feature type="region of interest" description="Disordered" evidence="3">
    <location>
        <begin position="1018"/>
        <end position="1038"/>
    </location>
</feature>
<evidence type="ECO:0000256" key="1">
    <source>
        <dbReference type="PROSITE-ProRule" id="PRU00023"/>
    </source>
</evidence>
<feature type="compositionally biased region" description="Low complexity" evidence="3">
    <location>
        <begin position="189"/>
        <end position="199"/>
    </location>
</feature>
<dbReference type="Pfam" id="PF00023">
    <property type="entry name" value="Ank"/>
    <property type="match status" value="1"/>
</dbReference>
<feature type="compositionally biased region" description="Low complexity" evidence="3">
    <location>
        <begin position="607"/>
        <end position="623"/>
    </location>
</feature>
<feature type="region of interest" description="Disordered" evidence="3">
    <location>
        <begin position="578"/>
        <end position="642"/>
    </location>
</feature>
<dbReference type="SUPFAM" id="SSF48403">
    <property type="entry name" value="Ankyrin repeat"/>
    <property type="match status" value="1"/>
</dbReference>
<feature type="repeat" description="ANK" evidence="1">
    <location>
        <begin position="67"/>
        <end position="100"/>
    </location>
</feature>
<name>A0A8J4H0T8_9CHLO</name>
<dbReference type="PANTHER" id="PTHR24184:SF11">
    <property type="entry name" value="ANKYRIN REPEAT AND SOCS BOX CONTAINING 3"/>
    <property type="match status" value="1"/>
</dbReference>
<feature type="region of interest" description="Disordered" evidence="3">
    <location>
        <begin position="820"/>
        <end position="846"/>
    </location>
</feature>
<feature type="coiled-coil region" evidence="2">
    <location>
        <begin position="685"/>
        <end position="747"/>
    </location>
</feature>
<feature type="region of interest" description="Disordered" evidence="3">
    <location>
        <begin position="905"/>
        <end position="947"/>
    </location>
</feature>
<comment type="caution">
    <text evidence="4">The sequence shown here is derived from an EMBL/GenBank/DDBJ whole genome shotgun (WGS) entry which is preliminary data.</text>
</comment>
<feature type="region of interest" description="Disordered" evidence="3">
    <location>
        <begin position="151"/>
        <end position="271"/>
    </location>
</feature>
<accession>A0A8J4H0T8</accession>
<feature type="compositionally biased region" description="Pro residues" evidence="3">
    <location>
        <begin position="584"/>
        <end position="597"/>
    </location>
</feature>
<dbReference type="InterPro" id="IPR002110">
    <property type="entry name" value="Ankyrin_rpt"/>
</dbReference>
<evidence type="ECO:0000313" key="5">
    <source>
        <dbReference type="Proteomes" id="UP000722791"/>
    </source>
</evidence>
<dbReference type="Pfam" id="PF12796">
    <property type="entry name" value="Ank_2"/>
    <property type="match status" value="1"/>
</dbReference>
<sequence length="1210" mass="125154">MAMNIFKELEKGNLPGLKRAISLYPNAVNVKNAEGATPLHVAAGLGQAAFVKELLVHGGHYDTTDNHGNIPLHLAAEQGSDETVGELLTGRKASAKAKNKEGQTALHLAVLGGHKGVVLKLLEANNRTDLKDKAGNTPLSLAGDEEMRHILISGKPPSTGGGQGTPSNQRGGQASGIGNPSGSTSGRFSLPSAPPSLSGSDGGGAAVGTLVTPRAVGGGSQAGGRTPPPSLGGAPGPAVARTPPPGMSGTPSGSFVGRLPRSSAGNHALASPAISGGGAGAVGANGPAATVQHQKYDMAIQSLKESLRAATERLGALDACTTAQLECAGQVEKALETCGTHGRAISDLETRVAFQEERSRDVRVRLDRLEDGERDRQDSMKRLADDNRSLGLQLQRLADQVAIHSNGAGHRMATSTDIASSHIQAQHQLQAEVAVLRAQLDQLSPALPLATAATAEARTLAARVDVMQQQQQQQHIGGNVVAEQQVLQLQAQVQLLQLPVASLTQQCTDLSSRMAGLMEWQQQARGELARMTEAMEQSSGDKLTDAVMSVLDTTARSLNELRQQQDETARQVALLLQQQQATVPPSPSPSIGPPTLPATPQGGSQRLSGAGDPLLGLPGGAPSRNLNGVSSHNSTGRDAVAQAEVRSELESLKSLVVDIRKELATEGGSLRREWQRAFSDMQSRYGEQTNELRAREANIAKLREAALVEEAERRAASGFEEKFSARLGKLETNVEYLTHRLEVLEEQVSGVLSTLAGATSPVTPISPSRMAAALAAMRGQPGTSRSGPGPVSENHRDVVPRFPDISPTVAMVQSVLSPASPLKHGRCRSSAGPGQTAPTGKAAVQSDGGFLRRRVQLVSAAHGCSSAGESTTASQVVSAREVPCSARNVSEQGLGPEEWWRAANGEPSEKLEEPADAPAAAEGSNPPNSLEAGSSTPVQSSRNALNADTSTQLVVARNGAAASPRPSAFSHPGDAALGQLSASAESSMARPVGGAVTLSGLTDALQQVQPYGRAGHAAPILGVQPEDPPPQQEVAAAVSTQREPASLVELQSSHGSLSGRGLPTSRGYGLPSSQPVPPGVGGGILDPANVALGSQLLTPVAHALLTPSVDIQRLAAAAAAAQQQHQQQLYTQYFHEQAAQAKQPAPLVLPPWGDDSHQLQLAGNPAVGVALRVAEDTGGTVGPGRPAAAAPAPGPKSRKEPPMCLFCPMQ</sequence>